<gene>
    <name evidence="1" type="ORF">GMRT_10149</name>
</gene>
<organism evidence="1 2">
    <name type="scientific">Giardia muris</name>
    <dbReference type="NCBI Taxonomy" id="5742"/>
    <lineage>
        <taxon>Eukaryota</taxon>
        <taxon>Metamonada</taxon>
        <taxon>Diplomonadida</taxon>
        <taxon>Hexamitidae</taxon>
        <taxon>Giardiinae</taxon>
        <taxon>Giardia</taxon>
    </lineage>
</organism>
<proteinExistence type="predicted"/>
<reference evidence="1 2" key="1">
    <citation type="submission" date="2019-05" db="EMBL/GenBank/DDBJ databases">
        <title>The compact genome of Giardia muris reveals important steps in the evolution of intestinal protozoan parasites.</title>
        <authorList>
            <person name="Xu F."/>
            <person name="Jimenez-Gonzalez A."/>
            <person name="Einarsson E."/>
            <person name="Astvaldsson A."/>
            <person name="Peirasmaki D."/>
            <person name="Eckmann L."/>
            <person name="Andersson J.O."/>
            <person name="Svard S.G."/>
            <person name="Jerlstrom-Hultqvist J."/>
        </authorList>
    </citation>
    <scope>NUCLEOTIDE SEQUENCE [LARGE SCALE GENOMIC DNA]</scope>
    <source>
        <strain evidence="1 2">Roberts-Thomson</strain>
    </source>
</reference>
<protein>
    <submittedName>
        <fullName evidence="1">Tim44</fullName>
    </submittedName>
</protein>
<dbReference type="VEuPathDB" id="GiardiaDB:GMRT_10149"/>
<dbReference type="Proteomes" id="UP000315496">
    <property type="component" value="Chromosome 4"/>
</dbReference>
<comment type="caution">
    <text evidence="1">The sequence shown here is derived from an EMBL/GenBank/DDBJ whole genome shotgun (WGS) entry which is preliminary data.</text>
</comment>
<keyword evidence="2" id="KW-1185">Reference proteome</keyword>
<accession>A0A4Z1SM74</accession>
<evidence type="ECO:0000313" key="1">
    <source>
        <dbReference type="EMBL" id="TNJ26782.1"/>
    </source>
</evidence>
<sequence length="294" mass="32699">MQALTKHRFVLLEGVGAAFLDSIRSSMKMGGGMLNRPWLRRLLGTGVQTVSSGIVPVALREQYLACITNDLRDLETTIANALIDLEVTDSFNFDYSPSTSRLESVISHLEGYSLLRPLAKGLRDGLAIDLHRFHAKYPGMNLYHVIHGISRELLAEVLREYFLGPLQSIGPDPVDPTVAIAHLRSMLTEKPALQLLGALKERLDLGWSTFFELYHIRSHNCIGCNPETGELRFSTVVAARYAVLDGSRVINGSVTKGRDFLIESACKYDSRKNVWQLSDIKASILSIKARPTYV</sequence>
<dbReference type="AlphaFoldDB" id="A0A4Z1SM74"/>
<dbReference type="EMBL" id="VDLU01000004">
    <property type="protein sequence ID" value="TNJ26782.1"/>
    <property type="molecule type" value="Genomic_DNA"/>
</dbReference>
<name>A0A4Z1SM74_GIAMU</name>
<evidence type="ECO:0000313" key="2">
    <source>
        <dbReference type="Proteomes" id="UP000315496"/>
    </source>
</evidence>